<proteinExistence type="predicted"/>
<evidence type="ECO:0000313" key="1">
    <source>
        <dbReference type="EMBL" id="MFB9681315.1"/>
    </source>
</evidence>
<comment type="caution">
    <text evidence="1">The sequence shown here is derived from an EMBL/GenBank/DDBJ whole genome shotgun (WGS) entry which is preliminary data.</text>
</comment>
<protein>
    <submittedName>
        <fullName evidence="1">Uncharacterized protein</fullName>
    </submittedName>
</protein>
<dbReference type="RefSeq" id="WP_344747760.1">
    <property type="nucleotide sequence ID" value="NZ_BAAAWW010000136.1"/>
</dbReference>
<keyword evidence="2" id="KW-1185">Reference proteome</keyword>
<gene>
    <name evidence="1" type="ORF">ACFFRH_38045</name>
</gene>
<reference evidence="1 2" key="1">
    <citation type="submission" date="2024-09" db="EMBL/GenBank/DDBJ databases">
        <authorList>
            <person name="Sun Q."/>
            <person name="Mori K."/>
        </authorList>
    </citation>
    <scope>NUCLEOTIDE SEQUENCE [LARGE SCALE GENOMIC DNA]</scope>
    <source>
        <strain evidence="1 2">JCM 3028</strain>
    </source>
</reference>
<sequence>MSAPLSPREMQEHGAAYLVIGLFARAEELRRLDREADREPTPTA</sequence>
<dbReference type="Proteomes" id="UP001589610">
    <property type="component" value="Unassembled WGS sequence"/>
</dbReference>
<evidence type="ECO:0000313" key="2">
    <source>
        <dbReference type="Proteomes" id="UP001589610"/>
    </source>
</evidence>
<organism evidence="1 2">
    <name type="scientific">Streptosporangium vulgare</name>
    <dbReference type="NCBI Taxonomy" id="46190"/>
    <lineage>
        <taxon>Bacteria</taxon>
        <taxon>Bacillati</taxon>
        <taxon>Actinomycetota</taxon>
        <taxon>Actinomycetes</taxon>
        <taxon>Streptosporangiales</taxon>
        <taxon>Streptosporangiaceae</taxon>
        <taxon>Streptosporangium</taxon>
    </lineage>
</organism>
<name>A0ABV5TSB1_9ACTN</name>
<accession>A0ABV5TSB1</accession>
<dbReference type="EMBL" id="JBHMBS010000031">
    <property type="protein sequence ID" value="MFB9681315.1"/>
    <property type="molecule type" value="Genomic_DNA"/>
</dbReference>